<evidence type="ECO:0000313" key="2">
    <source>
        <dbReference type="Proteomes" id="UP001638806"/>
    </source>
</evidence>
<gene>
    <name evidence="1" type="ORF">ACCO45_003489</name>
</gene>
<evidence type="ECO:0000313" key="1">
    <source>
        <dbReference type="EMBL" id="KAL3961966.1"/>
    </source>
</evidence>
<accession>A0ACC4E009</accession>
<comment type="caution">
    <text evidence="1">The sequence shown here is derived from an EMBL/GenBank/DDBJ whole genome shotgun (WGS) entry which is preliminary data.</text>
</comment>
<sequence length="646" mass="73364">MSSTSNKLQLRRTIRRAVQRSLCLIITTRFNGFAWIYDAPRLDSSLSDGGYLPIEDYGLIGNMHTCALVGIDGSVDFMCWPDFDSPSIFCRLLDKNIGGHFSIAPLTEYIHEDGVVDLLDFFPRPKEAQVATKDYKQSAWREAIRVPEELKKWLVRRVECIRGTMTLDIELFPAFGYGLVPHVTTLRKDTHTMHDHLSKVATFHSAGEKLQLDVALQNGDDKRSCPRVSFKKTTRPGMQGDGLQATIVINEGESISFVLRNDSNQHVTEHITSSVLDNQQHDTQQYWFNFISQCRYKGRWREVVTRSLMILKLLTYEPTGAIVAAPTFSVPENIGGARNWDYRYSWVRDSSFSIYILLRLGFRAEAHAYMDFIMKRFVGSRGPDGALPIMFTIHGETDIPEVTLDHFEGYRGSSPVRIGNGAAFHQQFDIYGELMDAIYLYNKYGKPVPWDVWRAVREILDPDMSIWEWLAARDTLYEEIMEKGYNPEMNSFVQSYENNTVLDSSILIAPLVFFISPCDPRFTSTLDRILLPPEKGGLTSTGLVYRYDTELSDDGVGGRDGAFSMCTFWLVEAMTRAGVYEHKYLVRAVNIFENMLSFSNHLSMFSEEIARSGDQLGNTPQAFSHLALISAAFNLDRAAEGWRGPS</sequence>
<reference evidence="1" key="1">
    <citation type="submission" date="2024-12" db="EMBL/GenBank/DDBJ databases">
        <title>Comparative genomics and development of molecular markers within Purpureocillium lilacinum and among Purpureocillium species.</title>
        <authorList>
            <person name="Yeh Z.-Y."/>
            <person name="Ni N.-T."/>
            <person name="Lo P.-H."/>
            <person name="Mushyakhwo K."/>
            <person name="Lin C.-F."/>
            <person name="Nai Y.-S."/>
        </authorList>
    </citation>
    <scope>NUCLEOTIDE SEQUENCE</scope>
    <source>
        <strain evidence="1">NCHU-NPUST-175</strain>
    </source>
</reference>
<organism evidence="1 2">
    <name type="scientific">Purpureocillium lilacinum</name>
    <name type="common">Paecilomyces lilacinus</name>
    <dbReference type="NCBI Taxonomy" id="33203"/>
    <lineage>
        <taxon>Eukaryota</taxon>
        <taxon>Fungi</taxon>
        <taxon>Dikarya</taxon>
        <taxon>Ascomycota</taxon>
        <taxon>Pezizomycotina</taxon>
        <taxon>Sordariomycetes</taxon>
        <taxon>Hypocreomycetidae</taxon>
        <taxon>Hypocreales</taxon>
        <taxon>Ophiocordycipitaceae</taxon>
        <taxon>Purpureocillium</taxon>
    </lineage>
</organism>
<proteinExistence type="predicted"/>
<name>A0ACC4E009_PURLI</name>
<dbReference type="EMBL" id="JBGNUJ010000003">
    <property type="protein sequence ID" value="KAL3961966.1"/>
    <property type="molecule type" value="Genomic_DNA"/>
</dbReference>
<keyword evidence="2" id="KW-1185">Reference proteome</keyword>
<protein>
    <submittedName>
        <fullName evidence="1">Uncharacterized protein</fullName>
    </submittedName>
</protein>
<dbReference type="Proteomes" id="UP001638806">
    <property type="component" value="Unassembled WGS sequence"/>
</dbReference>